<evidence type="ECO:0000313" key="2">
    <source>
        <dbReference type="EMBL" id="KAK5618484.1"/>
    </source>
</evidence>
<dbReference type="EMBL" id="JAHHUM010000617">
    <property type="protein sequence ID" value="KAK5618484.1"/>
    <property type="molecule type" value="Genomic_DNA"/>
</dbReference>
<organism evidence="2 3">
    <name type="scientific">Crenichthys baileyi</name>
    <name type="common">White River springfish</name>
    <dbReference type="NCBI Taxonomy" id="28760"/>
    <lineage>
        <taxon>Eukaryota</taxon>
        <taxon>Metazoa</taxon>
        <taxon>Chordata</taxon>
        <taxon>Craniata</taxon>
        <taxon>Vertebrata</taxon>
        <taxon>Euteleostomi</taxon>
        <taxon>Actinopterygii</taxon>
        <taxon>Neopterygii</taxon>
        <taxon>Teleostei</taxon>
        <taxon>Neoteleostei</taxon>
        <taxon>Acanthomorphata</taxon>
        <taxon>Ovalentaria</taxon>
        <taxon>Atherinomorphae</taxon>
        <taxon>Cyprinodontiformes</taxon>
        <taxon>Goodeidae</taxon>
        <taxon>Crenichthys</taxon>
    </lineage>
</organism>
<keyword evidence="1" id="KW-0472">Membrane</keyword>
<name>A0AAV9SB34_9TELE</name>
<feature type="transmembrane region" description="Helical" evidence="1">
    <location>
        <begin position="12"/>
        <end position="34"/>
    </location>
</feature>
<comment type="caution">
    <text evidence="2">The sequence shown here is derived from an EMBL/GenBank/DDBJ whole genome shotgun (WGS) entry which is preliminary data.</text>
</comment>
<sequence>MKTIKRFKIEDLNLKDMCGAVIVWSVGCLLLTIFHHQVLPGTQTKPRSWLMTDHLRTLRDSGSSPSWRSTSLGAPDPLMRILSILQRFLFIQTTEAPGGPLRSLPRSPDSSAISLADLASPQTYSQGRSHGWNSLDVMEPLTKYFFQAPSFLLPAAADHILESAQEPECLFKVLA</sequence>
<keyword evidence="1" id="KW-0812">Transmembrane</keyword>
<accession>A0AAV9SB34</accession>
<dbReference type="PROSITE" id="PS51257">
    <property type="entry name" value="PROKAR_LIPOPROTEIN"/>
    <property type="match status" value="1"/>
</dbReference>
<proteinExistence type="predicted"/>
<dbReference type="Proteomes" id="UP001311232">
    <property type="component" value="Unassembled WGS sequence"/>
</dbReference>
<dbReference type="AlphaFoldDB" id="A0AAV9SB34"/>
<evidence type="ECO:0000256" key="1">
    <source>
        <dbReference type="SAM" id="Phobius"/>
    </source>
</evidence>
<keyword evidence="1" id="KW-1133">Transmembrane helix</keyword>
<evidence type="ECO:0000313" key="3">
    <source>
        <dbReference type="Proteomes" id="UP001311232"/>
    </source>
</evidence>
<feature type="non-terminal residue" evidence="2">
    <location>
        <position position="175"/>
    </location>
</feature>
<protein>
    <submittedName>
        <fullName evidence="2">Uncharacterized protein</fullName>
    </submittedName>
</protein>
<keyword evidence="3" id="KW-1185">Reference proteome</keyword>
<gene>
    <name evidence="2" type="ORF">CRENBAI_017339</name>
</gene>
<reference evidence="2 3" key="1">
    <citation type="submission" date="2021-06" db="EMBL/GenBank/DDBJ databases">
        <authorList>
            <person name="Palmer J.M."/>
        </authorList>
    </citation>
    <scope>NUCLEOTIDE SEQUENCE [LARGE SCALE GENOMIC DNA]</scope>
    <source>
        <strain evidence="2 3">MEX-2019</strain>
        <tissue evidence="2">Muscle</tissue>
    </source>
</reference>